<reference evidence="1 2" key="1">
    <citation type="submission" date="2019-02" db="EMBL/GenBank/DDBJ databases">
        <title>Genomic Encyclopedia of Type Strains, Phase IV (KMG-IV): sequencing the most valuable type-strain genomes for metagenomic binning, comparative biology and taxonomic classification.</title>
        <authorList>
            <person name="Goeker M."/>
        </authorList>
    </citation>
    <scope>NUCLEOTIDE SEQUENCE [LARGE SCALE GENOMIC DNA]</scope>
    <source>
        <strain evidence="1 2">K24</strain>
    </source>
</reference>
<keyword evidence="2" id="KW-1185">Reference proteome</keyword>
<organism evidence="1 2">
    <name type="scientific">Pigmentiphaga kullae</name>
    <dbReference type="NCBI Taxonomy" id="151784"/>
    <lineage>
        <taxon>Bacteria</taxon>
        <taxon>Pseudomonadati</taxon>
        <taxon>Pseudomonadota</taxon>
        <taxon>Betaproteobacteria</taxon>
        <taxon>Burkholderiales</taxon>
        <taxon>Alcaligenaceae</taxon>
        <taxon>Pigmentiphaga</taxon>
    </lineage>
</organism>
<dbReference type="RefSeq" id="WP_130361813.1">
    <property type="nucleotide sequence ID" value="NZ_SGXC01000003.1"/>
</dbReference>
<accession>A0A4Q7N9S9</accession>
<dbReference type="Proteomes" id="UP000292445">
    <property type="component" value="Unassembled WGS sequence"/>
</dbReference>
<gene>
    <name evidence="1" type="ORF">EV675_5527</name>
</gene>
<evidence type="ECO:0000313" key="1">
    <source>
        <dbReference type="EMBL" id="RZS78870.1"/>
    </source>
</evidence>
<dbReference type="EMBL" id="SGXC01000003">
    <property type="protein sequence ID" value="RZS78870.1"/>
    <property type="molecule type" value="Genomic_DNA"/>
</dbReference>
<proteinExistence type="predicted"/>
<dbReference type="OrthoDB" id="8689144at2"/>
<name>A0A4Q7N9S9_9BURK</name>
<comment type="caution">
    <text evidence="1">The sequence shown here is derived from an EMBL/GenBank/DDBJ whole genome shotgun (WGS) entry which is preliminary data.</text>
</comment>
<dbReference type="AlphaFoldDB" id="A0A4Q7N9S9"/>
<sequence length="78" mass="9084">MQETVDVHHDAEGAVQEAIQRRLNATSRQLERTRRVETVRIRQRERLLRMLVESMAELGISGAEIQAARRAYRQADKK</sequence>
<evidence type="ECO:0000313" key="2">
    <source>
        <dbReference type="Proteomes" id="UP000292445"/>
    </source>
</evidence>
<protein>
    <submittedName>
        <fullName evidence="1">Uncharacterized protein</fullName>
    </submittedName>
</protein>